<gene>
    <name evidence="2" type="ORF">GCU69_11790</name>
</gene>
<dbReference type="EMBL" id="WHPN01000257">
    <property type="protein sequence ID" value="KAF4408910.1"/>
    <property type="molecule type" value="Genomic_DNA"/>
</dbReference>
<dbReference type="Pfam" id="PF00496">
    <property type="entry name" value="SBP_bac_5"/>
    <property type="match status" value="1"/>
</dbReference>
<protein>
    <submittedName>
        <fullName evidence="2">ABC transporter substrate-binding protein</fullName>
    </submittedName>
</protein>
<keyword evidence="3" id="KW-1185">Reference proteome</keyword>
<feature type="domain" description="Solute-binding protein family 5" evidence="1">
    <location>
        <begin position="88"/>
        <end position="479"/>
    </location>
</feature>
<dbReference type="Gene3D" id="3.10.105.10">
    <property type="entry name" value="Dipeptide-binding Protein, Domain 3"/>
    <property type="match status" value="1"/>
</dbReference>
<name>A0ABQ7FJQ6_9ACTN</name>
<evidence type="ECO:0000313" key="2">
    <source>
        <dbReference type="EMBL" id="KAF4408910.1"/>
    </source>
</evidence>
<dbReference type="PIRSF" id="PIRSF002741">
    <property type="entry name" value="MppA"/>
    <property type="match status" value="1"/>
</dbReference>
<sequence length="571" mass="61145">MPATLTWLLPGTSGGGEGGTAVAYDAASKGVVNKSRTQGGTLRFAVAGGVDSWDPQRSYYGHVWNFARYYTRQLVTYETEPGARSPRLVGDLAAGTAEISDDRRTYTYELRDGAAWEDGSEVTSEDVKYGIERLWAQDVLSGGPYYLQAVLDPEGSYKGPYKDTSEAGLKAIRTPDKDTVVFDLPAPNSDFEHMLAMTGASPVKKEKDTKARYGDKPFSSGPYKFATDTSGKHLELVRNPHWDETSDTVRAALPEKITVDVLGTPSAVSEALIDGEYDLELGRSGLGGAAGAKAVEDPDLRENVDALPSGYIRYAAFPQSVEPMDDVHCRKAVIHAADHGALQKAFGAAGAGGDIAPSMLPPDVVGSEATYDPYDLLENGGKPDTAEAGRELEACGEPDGFSTTIAVRGDRPHDVNAARALRDSLSEVGITAEIDQVTTERSVQLFGTPAQVKAKGYGIIISSWGSDFPSVQGFWPPLVDGRLVPSSGNANLSEIDNERINGLLDDAVSATGAEEIARISREINHEVSEGAYHLPIVHGKHLVWRGPRLTNVYRSAVYGGYDFAALGVRDP</sequence>
<dbReference type="PANTHER" id="PTHR30290:SF83">
    <property type="entry name" value="ABC TRANSPORTER SUBSTRATE-BINDING PROTEIN"/>
    <property type="match status" value="1"/>
</dbReference>
<comment type="caution">
    <text evidence="2">The sequence shown here is derived from an EMBL/GenBank/DDBJ whole genome shotgun (WGS) entry which is preliminary data.</text>
</comment>
<dbReference type="PANTHER" id="PTHR30290">
    <property type="entry name" value="PERIPLASMIC BINDING COMPONENT OF ABC TRANSPORTER"/>
    <property type="match status" value="1"/>
</dbReference>
<evidence type="ECO:0000313" key="3">
    <source>
        <dbReference type="Proteomes" id="UP000621266"/>
    </source>
</evidence>
<organism evidence="2 3">
    <name type="scientific">Streptomyces lycii</name>
    <dbReference type="NCBI Taxonomy" id="2654337"/>
    <lineage>
        <taxon>Bacteria</taxon>
        <taxon>Bacillati</taxon>
        <taxon>Actinomycetota</taxon>
        <taxon>Actinomycetes</taxon>
        <taxon>Kitasatosporales</taxon>
        <taxon>Streptomycetaceae</taxon>
        <taxon>Streptomyces</taxon>
    </lineage>
</organism>
<dbReference type="InterPro" id="IPR039424">
    <property type="entry name" value="SBP_5"/>
</dbReference>
<evidence type="ECO:0000259" key="1">
    <source>
        <dbReference type="Pfam" id="PF00496"/>
    </source>
</evidence>
<dbReference type="CDD" id="cd08506">
    <property type="entry name" value="PBP2_clavulanate_OppA2"/>
    <property type="match status" value="1"/>
</dbReference>
<dbReference type="SUPFAM" id="SSF53850">
    <property type="entry name" value="Periplasmic binding protein-like II"/>
    <property type="match status" value="1"/>
</dbReference>
<dbReference type="Gene3D" id="3.40.190.10">
    <property type="entry name" value="Periplasmic binding protein-like II"/>
    <property type="match status" value="1"/>
</dbReference>
<accession>A0ABQ7FJQ6</accession>
<dbReference type="Proteomes" id="UP000621266">
    <property type="component" value="Unassembled WGS sequence"/>
</dbReference>
<dbReference type="InterPro" id="IPR000914">
    <property type="entry name" value="SBP_5_dom"/>
</dbReference>
<dbReference type="InterPro" id="IPR030678">
    <property type="entry name" value="Peptide/Ni-bd"/>
</dbReference>
<reference evidence="2 3" key="1">
    <citation type="submission" date="2019-10" db="EMBL/GenBank/DDBJ databases">
        <title>Streptomyces tenebrisbrunneis sp.nov., an endogenous actinomycete isolated from of Lycium ruthenicum.</title>
        <authorList>
            <person name="Ma L."/>
        </authorList>
    </citation>
    <scope>NUCLEOTIDE SEQUENCE [LARGE SCALE GENOMIC DNA]</scope>
    <source>
        <strain evidence="2 3">TRM 66187</strain>
    </source>
</reference>
<proteinExistence type="predicted"/>